<dbReference type="EMBL" id="KQ991259">
    <property type="protein sequence ID" value="KZV52046.1"/>
    <property type="molecule type" value="Genomic_DNA"/>
</dbReference>
<name>A0A2Z7D4H8_9LAMI</name>
<sequence length="57" mass="6848">MRREVKEMKRRRADDSADGFALRTSRTSIILARITHAYNSAHKHRTNNWYQSRLFLN</sequence>
<organism evidence="1 2">
    <name type="scientific">Dorcoceras hygrometricum</name>
    <dbReference type="NCBI Taxonomy" id="472368"/>
    <lineage>
        <taxon>Eukaryota</taxon>
        <taxon>Viridiplantae</taxon>
        <taxon>Streptophyta</taxon>
        <taxon>Embryophyta</taxon>
        <taxon>Tracheophyta</taxon>
        <taxon>Spermatophyta</taxon>
        <taxon>Magnoliopsida</taxon>
        <taxon>eudicotyledons</taxon>
        <taxon>Gunneridae</taxon>
        <taxon>Pentapetalae</taxon>
        <taxon>asterids</taxon>
        <taxon>lamiids</taxon>
        <taxon>Lamiales</taxon>
        <taxon>Gesneriaceae</taxon>
        <taxon>Didymocarpoideae</taxon>
        <taxon>Trichosporeae</taxon>
        <taxon>Loxocarpinae</taxon>
        <taxon>Dorcoceras</taxon>
    </lineage>
</organism>
<gene>
    <name evidence="1" type="ORF">F511_42335</name>
</gene>
<dbReference type="AlphaFoldDB" id="A0A2Z7D4H8"/>
<protein>
    <submittedName>
        <fullName evidence="1">Uncharacterized protein</fullName>
    </submittedName>
</protein>
<evidence type="ECO:0000313" key="2">
    <source>
        <dbReference type="Proteomes" id="UP000250235"/>
    </source>
</evidence>
<proteinExistence type="predicted"/>
<evidence type="ECO:0000313" key="1">
    <source>
        <dbReference type="EMBL" id="KZV52046.1"/>
    </source>
</evidence>
<reference evidence="1 2" key="1">
    <citation type="journal article" date="2015" name="Proc. Natl. Acad. Sci. U.S.A.">
        <title>The resurrection genome of Boea hygrometrica: A blueprint for survival of dehydration.</title>
        <authorList>
            <person name="Xiao L."/>
            <person name="Yang G."/>
            <person name="Zhang L."/>
            <person name="Yang X."/>
            <person name="Zhao S."/>
            <person name="Ji Z."/>
            <person name="Zhou Q."/>
            <person name="Hu M."/>
            <person name="Wang Y."/>
            <person name="Chen M."/>
            <person name="Xu Y."/>
            <person name="Jin H."/>
            <person name="Xiao X."/>
            <person name="Hu G."/>
            <person name="Bao F."/>
            <person name="Hu Y."/>
            <person name="Wan P."/>
            <person name="Li L."/>
            <person name="Deng X."/>
            <person name="Kuang T."/>
            <person name="Xiang C."/>
            <person name="Zhu J.K."/>
            <person name="Oliver M.J."/>
            <person name="He Y."/>
        </authorList>
    </citation>
    <scope>NUCLEOTIDE SEQUENCE [LARGE SCALE GENOMIC DNA]</scope>
    <source>
        <strain evidence="2">cv. XS01</strain>
    </source>
</reference>
<keyword evidence="2" id="KW-1185">Reference proteome</keyword>
<accession>A0A2Z7D4H8</accession>
<dbReference type="Proteomes" id="UP000250235">
    <property type="component" value="Unassembled WGS sequence"/>
</dbReference>